<accession>A0ABN2QFE6</accession>
<dbReference type="Proteomes" id="UP001500571">
    <property type="component" value="Unassembled WGS sequence"/>
</dbReference>
<sequence length="321" mass="33132">MSTLGSGPDGHLAVTSTSDATTASDAIDLDGYRAATLPGGRTVEYLVEGDPDGFPLVFHHGTPGAAVPYAYLSGVARERGLALVVASRPGYGMSGAHPGRRVIDIATDVAGVLDDLGCDDFITLGWSGGGPHALASAAGLPQRCRAAAVGAGVAPFHATGLEFFEGMGAENIVEYNAAVAGRAELERLLEHEPAKYGSISADQVAAALGDLASPADKAFATGEFASRLLASINRGLAFGIEGWVEDGLAFTRPWGIELGDISVPVSVWHGTADWTVPFAHGEWLAAHVAGAVAHLYENEGHLSLWSQVAVIIDDLIRQAGL</sequence>
<dbReference type="Gene3D" id="3.40.50.1820">
    <property type="entry name" value="alpha/beta hydrolase"/>
    <property type="match status" value="1"/>
</dbReference>
<evidence type="ECO:0000313" key="2">
    <source>
        <dbReference type="EMBL" id="GAA1951276.1"/>
    </source>
</evidence>
<dbReference type="Pfam" id="PF00561">
    <property type="entry name" value="Abhydrolase_1"/>
    <property type="match status" value="1"/>
</dbReference>
<reference evidence="2 3" key="1">
    <citation type="journal article" date="2019" name="Int. J. Syst. Evol. Microbiol.">
        <title>The Global Catalogue of Microorganisms (GCM) 10K type strain sequencing project: providing services to taxonomists for standard genome sequencing and annotation.</title>
        <authorList>
            <consortium name="The Broad Institute Genomics Platform"/>
            <consortium name="The Broad Institute Genome Sequencing Center for Infectious Disease"/>
            <person name="Wu L."/>
            <person name="Ma J."/>
        </authorList>
    </citation>
    <scope>NUCLEOTIDE SEQUENCE [LARGE SCALE GENOMIC DNA]</scope>
    <source>
        <strain evidence="2 3">JCM 15309</strain>
    </source>
</reference>
<dbReference type="EMBL" id="BAAAPB010000001">
    <property type="protein sequence ID" value="GAA1951276.1"/>
    <property type="molecule type" value="Genomic_DNA"/>
</dbReference>
<dbReference type="InterPro" id="IPR050471">
    <property type="entry name" value="AB_hydrolase"/>
</dbReference>
<dbReference type="RefSeq" id="WP_344042681.1">
    <property type="nucleotide sequence ID" value="NZ_BAAAPB010000001.1"/>
</dbReference>
<comment type="caution">
    <text evidence="2">The sequence shown here is derived from an EMBL/GenBank/DDBJ whole genome shotgun (WGS) entry which is preliminary data.</text>
</comment>
<gene>
    <name evidence="2" type="ORF">GCM10009798_08210</name>
</gene>
<dbReference type="SUPFAM" id="SSF53474">
    <property type="entry name" value="alpha/beta-Hydrolases"/>
    <property type="match status" value="1"/>
</dbReference>
<evidence type="ECO:0000313" key="3">
    <source>
        <dbReference type="Proteomes" id="UP001500571"/>
    </source>
</evidence>
<keyword evidence="3" id="KW-1185">Reference proteome</keyword>
<proteinExistence type="predicted"/>
<dbReference type="PANTHER" id="PTHR43433:SF5">
    <property type="entry name" value="AB HYDROLASE-1 DOMAIN-CONTAINING PROTEIN"/>
    <property type="match status" value="1"/>
</dbReference>
<evidence type="ECO:0000259" key="1">
    <source>
        <dbReference type="Pfam" id="PF00561"/>
    </source>
</evidence>
<feature type="domain" description="AB hydrolase-1" evidence="1">
    <location>
        <begin position="55"/>
        <end position="305"/>
    </location>
</feature>
<dbReference type="InterPro" id="IPR000073">
    <property type="entry name" value="AB_hydrolase_1"/>
</dbReference>
<name>A0ABN2QFE6_9ACTN</name>
<dbReference type="InterPro" id="IPR029058">
    <property type="entry name" value="AB_hydrolase_fold"/>
</dbReference>
<dbReference type="PANTHER" id="PTHR43433">
    <property type="entry name" value="HYDROLASE, ALPHA/BETA FOLD FAMILY PROTEIN"/>
    <property type="match status" value="1"/>
</dbReference>
<keyword evidence="2" id="KW-0378">Hydrolase</keyword>
<organism evidence="2 3">
    <name type="scientific">Nocardioides panacihumi</name>
    <dbReference type="NCBI Taxonomy" id="400774"/>
    <lineage>
        <taxon>Bacteria</taxon>
        <taxon>Bacillati</taxon>
        <taxon>Actinomycetota</taxon>
        <taxon>Actinomycetes</taxon>
        <taxon>Propionibacteriales</taxon>
        <taxon>Nocardioidaceae</taxon>
        <taxon>Nocardioides</taxon>
    </lineage>
</organism>
<protein>
    <submittedName>
        <fullName evidence="2">Alpha/beta hydrolase</fullName>
    </submittedName>
</protein>
<dbReference type="GO" id="GO:0016787">
    <property type="term" value="F:hydrolase activity"/>
    <property type="evidence" value="ECO:0007669"/>
    <property type="project" value="UniProtKB-KW"/>
</dbReference>